<dbReference type="PANTHER" id="PTHR43840">
    <property type="entry name" value="MITOCHONDRIAL METAL TRANSPORTER 1-RELATED"/>
    <property type="match status" value="1"/>
</dbReference>
<gene>
    <name evidence="10" type="ORF">PbJCM13498_38450</name>
</gene>
<dbReference type="InterPro" id="IPR027469">
    <property type="entry name" value="Cation_efflux_TMD_sf"/>
</dbReference>
<feature type="transmembrane region" description="Helical" evidence="7">
    <location>
        <begin position="41"/>
        <end position="62"/>
    </location>
</feature>
<evidence type="ECO:0000256" key="1">
    <source>
        <dbReference type="ARBA" id="ARBA00004141"/>
    </source>
</evidence>
<dbReference type="Gene3D" id="1.20.1510.10">
    <property type="entry name" value="Cation efflux protein transmembrane domain"/>
    <property type="match status" value="1"/>
</dbReference>
<dbReference type="EMBL" id="BLAX01000001">
    <property type="protein sequence ID" value="GET34982.1"/>
    <property type="molecule type" value="Genomic_DNA"/>
</dbReference>
<keyword evidence="11" id="KW-1185">Reference proteome</keyword>
<dbReference type="RefSeq" id="WP_025865712.1">
    <property type="nucleotide sequence ID" value="NZ_BLAX01000001.1"/>
</dbReference>
<feature type="domain" description="Cation efflux protein transmembrane" evidence="8">
    <location>
        <begin position="16"/>
        <end position="215"/>
    </location>
</feature>
<evidence type="ECO:0000256" key="5">
    <source>
        <dbReference type="ARBA" id="ARBA00022989"/>
    </source>
</evidence>
<comment type="subcellular location">
    <subcellularLocation>
        <location evidence="1">Membrane</location>
        <topology evidence="1">Multi-pass membrane protein</topology>
    </subcellularLocation>
</comment>
<evidence type="ECO:0000256" key="3">
    <source>
        <dbReference type="ARBA" id="ARBA00022448"/>
    </source>
</evidence>
<accession>A0A5M4B4A9</accession>
<name>A0A5M4B4A9_9BACT</name>
<keyword evidence="3" id="KW-0813">Transport</keyword>
<dbReference type="PANTHER" id="PTHR43840:SF15">
    <property type="entry name" value="MITOCHONDRIAL METAL TRANSPORTER 1-RELATED"/>
    <property type="match status" value="1"/>
</dbReference>
<evidence type="ECO:0000259" key="9">
    <source>
        <dbReference type="Pfam" id="PF16916"/>
    </source>
</evidence>
<sequence>MVENTARLKQVTKVTLVGFFTNLLLSVGKIMAGMIGKSGAMLADGIHSLSDFVTDIIVMVFIRASSKERDRDHHYGHGKFETFATMLISFGLMVVGLGIFWTGLKEVISALKGEIITQPGMIALIAALVSILFKEGLYWYTIKTGKRINSSAVVANAWHHRSDAFSSVGTAIGISGAIFLGEKWRVLDPIASIIVSFFIVKVAWDLANPSVKELLENSLPKKVEDEITAIIQGVSGVKACHNLRTRKIGNYFAIEVHVKVDKELSVEAAHMIATEVERQLRDKYGRQTHIGVHIEPYYERVHETVSAPLNNR</sequence>
<dbReference type="InterPro" id="IPR036837">
    <property type="entry name" value="Cation_efflux_CTD_sf"/>
</dbReference>
<feature type="domain" description="Cation efflux protein cytoplasmic" evidence="9">
    <location>
        <begin position="220"/>
        <end position="297"/>
    </location>
</feature>
<dbReference type="SUPFAM" id="SSF161111">
    <property type="entry name" value="Cation efflux protein transmembrane domain-like"/>
    <property type="match status" value="1"/>
</dbReference>
<evidence type="ECO:0000313" key="10">
    <source>
        <dbReference type="EMBL" id="GET34982.1"/>
    </source>
</evidence>
<evidence type="ECO:0000256" key="7">
    <source>
        <dbReference type="SAM" id="Phobius"/>
    </source>
</evidence>
<feature type="transmembrane region" description="Helical" evidence="7">
    <location>
        <begin position="14"/>
        <end position="35"/>
    </location>
</feature>
<feature type="transmembrane region" description="Helical" evidence="7">
    <location>
        <begin position="121"/>
        <end position="141"/>
    </location>
</feature>
<reference evidence="10 11" key="1">
    <citation type="submission" date="2019-10" db="EMBL/GenBank/DDBJ databases">
        <title>Prolixibacter strains distinguished by the presence of nitrate reductase genes were adept at nitrate-dependent anaerobic corrosion of metallic iron and carbon steel.</title>
        <authorList>
            <person name="Iino T."/>
            <person name="Shono N."/>
            <person name="Ito K."/>
            <person name="Nakamura R."/>
            <person name="Sueoka K."/>
            <person name="Harayama S."/>
            <person name="Ohkuma M."/>
        </authorList>
    </citation>
    <scope>NUCLEOTIDE SEQUENCE [LARGE SCALE GENOMIC DNA]</scope>
    <source>
        <strain evidence="10 11">JCM 13498</strain>
    </source>
</reference>
<dbReference type="FunFam" id="1.20.1510.10:FF:000006">
    <property type="entry name" value="Divalent cation efflux transporter"/>
    <property type="match status" value="1"/>
</dbReference>
<evidence type="ECO:0000256" key="6">
    <source>
        <dbReference type="ARBA" id="ARBA00023136"/>
    </source>
</evidence>
<dbReference type="GO" id="GO:0008324">
    <property type="term" value="F:monoatomic cation transmembrane transporter activity"/>
    <property type="evidence" value="ECO:0007669"/>
    <property type="project" value="InterPro"/>
</dbReference>
<evidence type="ECO:0000313" key="11">
    <source>
        <dbReference type="Proteomes" id="UP000391834"/>
    </source>
</evidence>
<dbReference type="Gene3D" id="3.30.70.1350">
    <property type="entry name" value="Cation efflux protein, cytoplasmic domain"/>
    <property type="match status" value="1"/>
</dbReference>
<evidence type="ECO:0000256" key="2">
    <source>
        <dbReference type="ARBA" id="ARBA00008114"/>
    </source>
</evidence>
<evidence type="ECO:0000259" key="8">
    <source>
        <dbReference type="Pfam" id="PF01545"/>
    </source>
</evidence>
<keyword evidence="5 7" id="KW-1133">Transmembrane helix</keyword>
<dbReference type="SUPFAM" id="SSF160240">
    <property type="entry name" value="Cation efflux protein cytoplasmic domain-like"/>
    <property type="match status" value="1"/>
</dbReference>
<dbReference type="InterPro" id="IPR050291">
    <property type="entry name" value="CDF_Transporter"/>
</dbReference>
<dbReference type="Pfam" id="PF16916">
    <property type="entry name" value="ZT_dimer"/>
    <property type="match status" value="1"/>
</dbReference>
<dbReference type="InterPro" id="IPR002524">
    <property type="entry name" value="Cation_efflux"/>
</dbReference>
<comment type="caution">
    <text evidence="10">The sequence shown here is derived from an EMBL/GenBank/DDBJ whole genome shotgun (WGS) entry which is preliminary data.</text>
</comment>
<keyword evidence="4 7" id="KW-0812">Transmembrane</keyword>
<comment type="similarity">
    <text evidence="2">Belongs to the cation diffusion facilitator (CDF) transporter (TC 2.A.4) family.</text>
</comment>
<dbReference type="AlphaFoldDB" id="A0A5M4B4A9"/>
<dbReference type="GO" id="GO:0016020">
    <property type="term" value="C:membrane"/>
    <property type="evidence" value="ECO:0007669"/>
    <property type="project" value="UniProtKB-SubCell"/>
</dbReference>
<dbReference type="Proteomes" id="UP000391834">
    <property type="component" value="Unassembled WGS sequence"/>
</dbReference>
<proteinExistence type="inferred from homology"/>
<organism evidence="10 11">
    <name type="scientific">Prolixibacter bellariivorans</name>
    <dbReference type="NCBI Taxonomy" id="314319"/>
    <lineage>
        <taxon>Bacteria</taxon>
        <taxon>Pseudomonadati</taxon>
        <taxon>Bacteroidota</taxon>
        <taxon>Bacteroidia</taxon>
        <taxon>Marinilabiliales</taxon>
        <taxon>Prolixibacteraceae</taxon>
        <taxon>Prolixibacter</taxon>
    </lineage>
</organism>
<dbReference type="Pfam" id="PF01545">
    <property type="entry name" value="Cation_efflux"/>
    <property type="match status" value="1"/>
</dbReference>
<evidence type="ECO:0000256" key="4">
    <source>
        <dbReference type="ARBA" id="ARBA00022692"/>
    </source>
</evidence>
<dbReference type="InterPro" id="IPR058533">
    <property type="entry name" value="Cation_efflux_TM"/>
</dbReference>
<protein>
    <submittedName>
        <fullName evidence="10">Cation efflux system protein</fullName>
    </submittedName>
</protein>
<feature type="transmembrane region" description="Helical" evidence="7">
    <location>
        <begin position="83"/>
        <end position="101"/>
    </location>
</feature>
<dbReference type="NCBIfam" id="TIGR01297">
    <property type="entry name" value="CDF"/>
    <property type="match status" value="1"/>
</dbReference>
<dbReference type="InterPro" id="IPR027470">
    <property type="entry name" value="Cation_efflux_CTD"/>
</dbReference>
<keyword evidence="6 7" id="KW-0472">Membrane</keyword>
<dbReference type="OrthoDB" id="9806522at2"/>